<dbReference type="GO" id="GO:0005506">
    <property type="term" value="F:iron ion binding"/>
    <property type="evidence" value="ECO:0007669"/>
    <property type="project" value="InterPro"/>
</dbReference>
<feature type="binding site" description="axial binding residue" evidence="6">
    <location>
        <position position="421"/>
    </location>
    <ligand>
        <name>heme</name>
        <dbReference type="ChEBI" id="CHEBI:30413"/>
    </ligand>
    <ligandPart>
        <name>Fe</name>
        <dbReference type="ChEBI" id="CHEBI:18248"/>
    </ligandPart>
</feature>
<keyword evidence="7" id="KW-0503">Monooxygenase</keyword>
<comment type="cofactor">
    <cofactor evidence="1 6">
        <name>heme</name>
        <dbReference type="ChEBI" id="CHEBI:30413"/>
    </cofactor>
</comment>
<keyword evidence="8" id="KW-0812">Transmembrane</keyword>
<organism evidence="9 10">
    <name type="scientific">Lineolata rhizophorae</name>
    <dbReference type="NCBI Taxonomy" id="578093"/>
    <lineage>
        <taxon>Eukaryota</taxon>
        <taxon>Fungi</taxon>
        <taxon>Dikarya</taxon>
        <taxon>Ascomycota</taxon>
        <taxon>Pezizomycotina</taxon>
        <taxon>Dothideomycetes</taxon>
        <taxon>Dothideomycetes incertae sedis</taxon>
        <taxon>Lineolatales</taxon>
        <taxon>Lineolataceae</taxon>
        <taxon>Lineolata</taxon>
    </lineage>
</organism>
<dbReference type="InterPro" id="IPR001128">
    <property type="entry name" value="Cyt_P450"/>
</dbReference>
<dbReference type="GO" id="GO:0004497">
    <property type="term" value="F:monooxygenase activity"/>
    <property type="evidence" value="ECO:0007669"/>
    <property type="project" value="UniProtKB-KW"/>
</dbReference>
<dbReference type="AlphaFoldDB" id="A0A6A6P205"/>
<dbReference type="OrthoDB" id="1470350at2759"/>
<comment type="similarity">
    <text evidence="2 7">Belongs to the cytochrome P450 family.</text>
</comment>
<dbReference type="InterPro" id="IPR002401">
    <property type="entry name" value="Cyt_P450_E_grp-I"/>
</dbReference>
<evidence type="ECO:0000256" key="6">
    <source>
        <dbReference type="PIRSR" id="PIRSR602401-1"/>
    </source>
</evidence>
<evidence type="ECO:0000256" key="2">
    <source>
        <dbReference type="ARBA" id="ARBA00010617"/>
    </source>
</evidence>
<keyword evidence="8" id="KW-1133">Transmembrane helix</keyword>
<protein>
    <submittedName>
        <fullName evidence="9">Cytochrome P450</fullName>
    </submittedName>
</protein>
<keyword evidence="4 6" id="KW-0479">Metal-binding</keyword>
<keyword evidence="3 6" id="KW-0349">Heme</keyword>
<evidence type="ECO:0000313" key="10">
    <source>
        <dbReference type="Proteomes" id="UP000799766"/>
    </source>
</evidence>
<evidence type="ECO:0000256" key="1">
    <source>
        <dbReference type="ARBA" id="ARBA00001971"/>
    </source>
</evidence>
<name>A0A6A6P205_9PEZI</name>
<dbReference type="Pfam" id="PF00067">
    <property type="entry name" value="p450"/>
    <property type="match status" value="2"/>
</dbReference>
<dbReference type="InterPro" id="IPR050121">
    <property type="entry name" value="Cytochrome_P450_monoxygenase"/>
</dbReference>
<accession>A0A6A6P205</accession>
<dbReference type="InterPro" id="IPR017972">
    <property type="entry name" value="Cyt_P450_CS"/>
</dbReference>
<dbReference type="CDD" id="cd11058">
    <property type="entry name" value="CYP60B-like"/>
    <property type="match status" value="1"/>
</dbReference>
<dbReference type="GO" id="GO:0020037">
    <property type="term" value="F:heme binding"/>
    <property type="evidence" value="ECO:0007669"/>
    <property type="project" value="InterPro"/>
</dbReference>
<dbReference type="PANTHER" id="PTHR24305:SF210">
    <property type="entry name" value="CYTOCHROME P450 MONOOXYGENASE ASQL-RELATED"/>
    <property type="match status" value="1"/>
</dbReference>
<dbReference type="GO" id="GO:0016705">
    <property type="term" value="F:oxidoreductase activity, acting on paired donors, with incorporation or reduction of molecular oxygen"/>
    <property type="evidence" value="ECO:0007669"/>
    <property type="project" value="InterPro"/>
</dbReference>
<dbReference type="SUPFAM" id="SSF48264">
    <property type="entry name" value="Cytochrome P450"/>
    <property type="match status" value="1"/>
</dbReference>
<evidence type="ECO:0000256" key="7">
    <source>
        <dbReference type="RuleBase" id="RU000461"/>
    </source>
</evidence>
<keyword evidence="7" id="KW-0560">Oxidoreductase</keyword>
<keyword evidence="8" id="KW-0472">Membrane</keyword>
<sequence length="478" mass="53139">MTSATKMELDLISFETLWHGTGWKAVLWVGPLLITAWFLCNAIYNLYLSPLAAFPGPALNAISRIPSAVSVLRGHGHLDVLALHEKYGPAVRLGPSELAFASPQAFRDINGHINKDPSFARPPPNGVPHIGVETDPASHARKRRLLNPAFSKRALREQEGLVRGHVDLLATKLRGRLAGEADRVDISGWMNYATFDITGDLTFGESFGCLRDSALHPWVGIIFETVKALAFVGAAGQFPALTGLLDRLIPRSLLQKARDHFGLCAKMVDRRLEMGAERPDFFSAMLKNGLSEKPGPYTAKENTMSRAELHSTAFAFSSDEDITFAKAASLRYLTAVIQETFRLYPPFAGASPRLVPPGGAAVEGHWLPPGVAVHHYASYHYSGNFTFPESFIPERWLGSDSRFASDKKDVLTPFSLGPRNCIGQTLANAEIRLILCKVLFHFDVELRPESSRWIDQNCYVLWDKPPLWVRIKEREWER</sequence>
<dbReference type="PRINTS" id="PR00385">
    <property type="entry name" value="P450"/>
</dbReference>
<keyword evidence="10" id="KW-1185">Reference proteome</keyword>
<feature type="transmembrane region" description="Helical" evidence="8">
    <location>
        <begin position="25"/>
        <end position="47"/>
    </location>
</feature>
<dbReference type="PROSITE" id="PS00086">
    <property type="entry name" value="CYTOCHROME_P450"/>
    <property type="match status" value="1"/>
</dbReference>
<evidence type="ECO:0000256" key="5">
    <source>
        <dbReference type="ARBA" id="ARBA00023004"/>
    </source>
</evidence>
<evidence type="ECO:0000256" key="8">
    <source>
        <dbReference type="SAM" id="Phobius"/>
    </source>
</evidence>
<dbReference type="EMBL" id="MU001679">
    <property type="protein sequence ID" value="KAF2458035.1"/>
    <property type="molecule type" value="Genomic_DNA"/>
</dbReference>
<dbReference type="Proteomes" id="UP000799766">
    <property type="component" value="Unassembled WGS sequence"/>
</dbReference>
<evidence type="ECO:0000256" key="4">
    <source>
        <dbReference type="ARBA" id="ARBA00022723"/>
    </source>
</evidence>
<evidence type="ECO:0000256" key="3">
    <source>
        <dbReference type="ARBA" id="ARBA00022617"/>
    </source>
</evidence>
<evidence type="ECO:0000313" key="9">
    <source>
        <dbReference type="EMBL" id="KAF2458035.1"/>
    </source>
</evidence>
<dbReference type="InterPro" id="IPR036396">
    <property type="entry name" value="Cyt_P450_sf"/>
</dbReference>
<dbReference type="PANTHER" id="PTHR24305">
    <property type="entry name" value="CYTOCHROME P450"/>
    <property type="match status" value="1"/>
</dbReference>
<reference evidence="9" key="1">
    <citation type="journal article" date="2020" name="Stud. Mycol.">
        <title>101 Dothideomycetes genomes: a test case for predicting lifestyles and emergence of pathogens.</title>
        <authorList>
            <person name="Haridas S."/>
            <person name="Albert R."/>
            <person name="Binder M."/>
            <person name="Bloem J."/>
            <person name="Labutti K."/>
            <person name="Salamov A."/>
            <person name="Andreopoulos B."/>
            <person name="Baker S."/>
            <person name="Barry K."/>
            <person name="Bills G."/>
            <person name="Bluhm B."/>
            <person name="Cannon C."/>
            <person name="Castanera R."/>
            <person name="Culley D."/>
            <person name="Daum C."/>
            <person name="Ezra D."/>
            <person name="Gonzalez J."/>
            <person name="Henrissat B."/>
            <person name="Kuo A."/>
            <person name="Liang C."/>
            <person name="Lipzen A."/>
            <person name="Lutzoni F."/>
            <person name="Magnuson J."/>
            <person name="Mondo S."/>
            <person name="Nolan M."/>
            <person name="Ohm R."/>
            <person name="Pangilinan J."/>
            <person name="Park H.-J."/>
            <person name="Ramirez L."/>
            <person name="Alfaro M."/>
            <person name="Sun H."/>
            <person name="Tritt A."/>
            <person name="Yoshinaga Y."/>
            <person name="Zwiers L.-H."/>
            <person name="Turgeon B."/>
            <person name="Goodwin S."/>
            <person name="Spatafora J."/>
            <person name="Crous P."/>
            <person name="Grigoriev I."/>
        </authorList>
    </citation>
    <scope>NUCLEOTIDE SEQUENCE</scope>
    <source>
        <strain evidence="9">ATCC 16933</strain>
    </source>
</reference>
<dbReference type="PRINTS" id="PR00463">
    <property type="entry name" value="EP450I"/>
</dbReference>
<keyword evidence="5 6" id="KW-0408">Iron</keyword>
<proteinExistence type="inferred from homology"/>
<gene>
    <name evidence="9" type="ORF">BDY21DRAFT_414953</name>
</gene>
<dbReference type="Gene3D" id="1.10.630.10">
    <property type="entry name" value="Cytochrome P450"/>
    <property type="match status" value="2"/>
</dbReference>